<proteinExistence type="predicted"/>
<evidence type="ECO:0000313" key="2">
    <source>
        <dbReference type="EMBL" id="ACA96735.1"/>
    </source>
</evidence>
<accession>A0A0U1TZN4</accession>
<protein>
    <submittedName>
        <fullName evidence="2">Saitohin</fullName>
    </submittedName>
</protein>
<feature type="region of interest" description="Disordered" evidence="1">
    <location>
        <begin position="76"/>
        <end position="160"/>
    </location>
</feature>
<evidence type="ECO:0000256" key="1">
    <source>
        <dbReference type="SAM" id="MobiDB-lite"/>
    </source>
</evidence>
<reference evidence="2" key="1">
    <citation type="submission" date="2008-01" db="EMBL/GenBank/DDBJ databases">
        <authorList>
            <person name="Lin X."/>
            <person name="Niu J."/>
            <person name="Tang J."/>
        </authorList>
    </citation>
    <scope>NUCLEOTIDE SEQUENCE</scope>
</reference>
<dbReference type="EMBL" id="EU370472">
    <property type="protein sequence ID" value="ACA96735.1"/>
    <property type="molecule type" value="Genomic_DNA"/>
</dbReference>
<feature type="compositionally biased region" description="Polar residues" evidence="1">
    <location>
        <begin position="76"/>
        <end position="87"/>
    </location>
</feature>
<name>A0A0U1TZN4_PONPY</name>
<organism evidence="2">
    <name type="scientific">Pongo pygmaeus</name>
    <name type="common">Bornean orangutan</name>
    <dbReference type="NCBI Taxonomy" id="9600"/>
    <lineage>
        <taxon>Eukaryota</taxon>
        <taxon>Metazoa</taxon>
        <taxon>Chordata</taxon>
        <taxon>Craniata</taxon>
        <taxon>Vertebrata</taxon>
        <taxon>Euteleostomi</taxon>
        <taxon>Mammalia</taxon>
        <taxon>Eutheria</taxon>
        <taxon>Euarchontoglires</taxon>
        <taxon>Primates</taxon>
        <taxon>Haplorrhini</taxon>
        <taxon>Catarrhini</taxon>
        <taxon>Hominidae</taxon>
        <taxon>Pongo</taxon>
    </lineage>
</organism>
<dbReference type="AlphaFoldDB" id="A0A0U1TZN4"/>
<sequence>MTEGGGRVSRIFAAPTRLCRWPALIECGVNLTQPLCGWMIQVARDRTLSLAWEGASLLTLSSSEVGLEGVGTIWPSSYSSEDSSRNGAEQGRQLSIEGPFQGQKCPSHPVAALPLPMRGESQATSCQVRKGQADRAPGYDVTTLDGDSTSKSTKGLKEKG</sequence>